<sequence>MMSEPGMCQPPFLLSSTLVLMPLSLSFCFVVQKSVPNWPEAKHQAEALVYSGGGGCQSKLRNFSYMNNVAEVDVLSPTHCGVFTTTTTFSTLSNEKSLSDRKWASRVLCWEREGLCVFLAHPDGMAKSGRMEAALHSYYCKQYELPVQESSGMTCAPLLPCADV</sequence>
<keyword evidence="3" id="KW-1185">Reference proteome</keyword>
<dbReference type="Proteomes" id="UP000031443">
    <property type="component" value="Unassembled WGS sequence"/>
</dbReference>
<keyword evidence="1" id="KW-0732">Signal</keyword>
<gene>
    <name evidence="2" type="ORF">UY3_12492</name>
</gene>
<proteinExistence type="predicted"/>
<feature type="chain" id="PRO_5004079584" evidence="1">
    <location>
        <begin position="29"/>
        <end position="164"/>
    </location>
</feature>
<accession>M7AXY5</accession>
<evidence type="ECO:0000313" key="3">
    <source>
        <dbReference type="Proteomes" id="UP000031443"/>
    </source>
</evidence>
<feature type="signal peptide" evidence="1">
    <location>
        <begin position="1"/>
        <end position="28"/>
    </location>
</feature>
<dbReference type="AlphaFoldDB" id="M7AXY5"/>
<dbReference type="EMBL" id="KB549796">
    <property type="protein sequence ID" value="EMP30371.1"/>
    <property type="molecule type" value="Genomic_DNA"/>
</dbReference>
<organism evidence="2 3">
    <name type="scientific">Chelonia mydas</name>
    <name type="common">Green sea-turtle</name>
    <name type="synonym">Chelonia agassizi</name>
    <dbReference type="NCBI Taxonomy" id="8469"/>
    <lineage>
        <taxon>Eukaryota</taxon>
        <taxon>Metazoa</taxon>
        <taxon>Chordata</taxon>
        <taxon>Craniata</taxon>
        <taxon>Vertebrata</taxon>
        <taxon>Euteleostomi</taxon>
        <taxon>Archelosauria</taxon>
        <taxon>Testudinata</taxon>
        <taxon>Testudines</taxon>
        <taxon>Cryptodira</taxon>
        <taxon>Durocryptodira</taxon>
        <taxon>Americhelydia</taxon>
        <taxon>Chelonioidea</taxon>
        <taxon>Cheloniidae</taxon>
        <taxon>Chelonia</taxon>
    </lineage>
</organism>
<name>M7AXY5_CHEMY</name>
<evidence type="ECO:0000313" key="2">
    <source>
        <dbReference type="EMBL" id="EMP30371.1"/>
    </source>
</evidence>
<protein>
    <submittedName>
        <fullName evidence="2">Uncharacterized protein</fullName>
    </submittedName>
</protein>
<reference evidence="3" key="1">
    <citation type="journal article" date="2013" name="Nat. Genet.">
        <title>The draft genomes of soft-shell turtle and green sea turtle yield insights into the development and evolution of the turtle-specific body plan.</title>
        <authorList>
            <person name="Wang Z."/>
            <person name="Pascual-Anaya J."/>
            <person name="Zadissa A."/>
            <person name="Li W."/>
            <person name="Niimura Y."/>
            <person name="Huang Z."/>
            <person name="Li C."/>
            <person name="White S."/>
            <person name="Xiong Z."/>
            <person name="Fang D."/>
            <person name="Wang B."/>
            <person name="Ming Y."/>
            <person name="Chen Y."/>
            <person name="Zheng Y."/>
            <person name="Kuraku S."/>
            <person name="Pignatelli M."/>
            <person name="Herrero J."/>
            <person name="Beal K."/>
            <person name="Nozawa M."/>
            <person name="Li Q."/>
            <person name="Wang J."/>
            <person name="Zhang H."/>
            <person name="Yu L."/>
            <person name="Shigenobu S."/>
            <person name="Wang J."/>
            <person name="Liu J."/>
            <person name="Flicek P."/>
            <person name="Searle S."/>
            <person name="Wang J."/>
            <person name="Kuratani S."/>
            <person name="Yin Y."/>
            <person name="Aken B."/>
            <person name="Zhang G."/>
            <person name="Irie N."/>
        </authorList>
    </citation>
    <scope>NUCLEOTIDE SEQUENCE [LARGE SCALE GENOMIC DNA]</scope>
</reference>
<evidence type="ECO:0000256" key="1">
    <source>
        <dbReference type="SAM" id="SignalP"/>
    </source>
</evidence>